<dbReference type="GO" id="GO:0000976">
    <property type="term" value="F:transcription cis-regulatory region binding"/>
    <property type="evidence" value="ECO:0007669"/>
    <property type="project" value="TreeGrafter"/>
</dbReference>
<keyword evidence="2" id="KW-0805">Transcription regulation</keyword>
<dbReference type="SUPFAM" id="SSF53822">
    <property type="entry name" value="Periplasmic binding protein-like I"/>
    <property type="match status" value="1"/>
</dbReference>
<dbReference type="InterPro" id="IPR028082">
    <property type="entry name" value="Peripla_BP_I"/>
</dbReference>
<dbReference type="GO" id="GO:0003700">
    <property type="term" value="F:DNA-binding transcription factor activity"/>
    <property type="evidence" value="ECO:0007669"/>
    <property type="project" value="TreeGrafter"/>
</dbReference>
<dbReference type="PANTHER" id="PTHR30146:SF148">
    <property type="entry name" value="HTH-TYPE TRANSCRIPTIONAL REPRESSOR PURR-RELATED"/>
    <property type="match status" value="1"/>
</dbReference>
<dbReference type="Pfam" id="PF00356">
    <property type="entry name" value="LacI"/>
    <property type="match status" value="1"/>
</dbReference>
<dbReference type="CDD" id="cd06288">
    <property type="entry name" value="PBP1_sucrose_transcription_regulator"/>
    <property type="match status" value="1"/>
</dbReference>
<dbReference type="CDD" id="cd01392">
    <property type="entry name" value="HTH_LacI"/>
    <property type="match status" value="1"/>
</dbReference>
<comment type="caution">
    <text evidence="6">The sequence shown here is derived from an EMBL/GenBank/DDBJ whole genome shotgun (WGS) entry which is preliminary data.</text>
</comment>
<dbReference type="Pfam" id="PF13377">
    <property type="entry name" value="Peripla_BP_3"/>
    <property type="match status" value="1"/>
</dbReference>
<reference evidence="6 7" key="1">
    <citation type="submission" date="2020-07" db="EMBL/GenBank/DDBJ databases">
        <title>Sequencing the genomes of 1000 actinobacteria strains.</title>
        <authorList>
            <person name="Klenk H.-P."/>
        </authorList>
    </citation>
    <scope>NUCLEOTIDE SEQUENCE [LARGE SCALE GENOMIC DNA]</scope>
    <source>
        <strain evidence="6 7">DSM 15475</strain>
    </source>
</reference>
<evidence type="ECO:0000256" key="3">
    <source>
        <dbReference type="ARBA" id="ARBA00023125"/>
    </source>
</evidence>
<gene>
    <name evidence="6" type="ORF">HNR09_000573</name>
</gene>
<dbReference type="EMBL" id="JACCFY010000001">
    <property type="protein sequence ID" value="NYJ77162.1"/>
    <property type="molecule type" value="Genomic_DNA"/>
</dbReference>
<sequence>MQRQGRRRVTAADVAARAGASRSAVSLVLNGRADGNVAPVLQDQIRAAVEELGYIPQSVGQSLRSRSTRTVGVITDEIVTSPFAGGIISGADAVAREAGYMIMVADTAGDDSRIGQMAKVFFARSVDALMLATGGLVSVDPAENFFSAPAVLANCLDASGRAPAVVADEAGGSRLGVRHLLDLGHRDIALLSGTEDSPATPRRREGFLDAVAGTGAEHRVVPCGWDIDDGYRAASALLDGGAAPTAVLASNDRTAVGVLLAAAHRGVDIPGDLSVVGVDDQAHVAAQVVPALTTVALPHQQIGRRAMEILLEGIPAPSREPSAGAVPELIETWLIRRDSTGAAPTS</sequence>
<evidence type="ECO:0000256" key="1">
    <source>
        <dbReference type="ARBA" id="ARBA00022491"/>
    </source>
</evidence>
<evidence type="ECO:0000313" key="6">
    <source>
        <dbReference type="EMBL" id="NYJ77162.1"/>
    </source>
</evidence>
<feature type="domain" description="HTH lacI-type" evidence="5">
    <location>
        <begin position="9"/>
        <end position="65"/>
    </location>
</feature>
<keyword evidence="4" id="KW-0804">Transcription</keyword>
<dbReference type="InterPro" id="IPR010982">
    <property type="entry name" value="Lambda_DNA-bd_dom_sf"/>
</dbReference>
<dbReference type="InterPro" id="IPR000843">
    <property type="entry name" value="HTH_LacI"/>
</dbReference>
<name>A0A7Z0GJJ4_9MICC</name>
<dbReference type="RefSeq" id="WP_179540684.1">
    <property type="nucleotide sequence ID" value="NZ_BAAALL010000004.1"/>
</dbReference>
<evidence type="ECO:0000256" key="2">
    <source>
        <dbReference type="ARBA" id="ARBA00023015"/>
    </source>
</evidence>
<dbReference type="PANTHER" id="PTHR30146">
    <property type="entry name" value="LACI-RELATED TRANSCRIPTIONAL REPRESSOR"/>
    <property type="match status" value="1"/>
</dbReference>
<dbReference type="SMART" id="SM00354">
    <property type="entry name" value="HTH_LACI"/>
    <property type="match status" value="1"/>
</dbReference>
<keyword evidence="1" id="KW-0678">Repressor</keyword>
<dbReference type="Proteomes" id="UP000535437">
    <property type="component" value="Unassembled WGS sequence"/>
</dbReference>
<organism evidence="6 7">
    <name type="scientific">Nesterenkonia xinjiangensis</name>
    <dbReference type="NCBI Taxonomy" id="225327"/>
    <lineage>
        <taxon>Bacteria</taxon>
        <taxon>Bacillati</taxon>
        <taxon>Actinomycetota</taxon>
        <taxon>Actinomycetes</taxon>
        <taxon>Micrococcales</taxon>
        <taxon>Micrococcaceae</taxon>
        <taxon>Nesterenkonia</taxon>
    </lineage>
</organism>
<evidence type="ECO:0000256" key="4">
    <source>
        <dbReference type="ARBA" id="ARBA00023163"/>
    </source>
</evidence>
<keyword evidence="3" id="KW-0238">DNA-binding</keyword>
<dbReference type="Gene3D" id="1.10.260.40">
    <property type="entry name" value="lambda repressor-like DNA-binding domains"/>
    <property type="match status" value="1"/>
</dbReference>
<dbReference type="Gene3D" id="3.40.50.2300">
    <property type="match status" value="2"/>
</dbReference>
<dbReference type="SUPFAM" id="SSF47413">
    <property type="entry name" value="lambda repressor-like DNA-binding domains"/>
    <property type="match status" value="1"/>
</dbReference>
<dbReference type="AlphaFoldDB" id="A0A7Z0GJJ4"/>
<evidence type="ECO:0000259" key="5">
    <source>
        <dbReference type="PROSITE" id="PS50932"/>
    </source>
</evidence>
<keyword evidence="7" id="KW-1185">Reference proteome</keyword>
<proteinExistence type="predicted"/>
<dbReference type="InterPro" id="IPR046335">
    <property type="entry name" value="LacI/GalR-like_sensor"/>
</dbReference>
<dbReference type="PROSITE" id="PS50932">
    <property type="entry name" value="HTH_LACI_2"/>
    <property type="match status" value="1"/>
</dbReference>
<accession>A0A7Z0GJJ4</accession>
<evidence type="ECO:0000313" key="7">
    <source>
        <dbReference type="Proteomes" id="UP000535437"/>
    </source>
</evidence>
<protein>
    <submittedName>
        <fullName evidence="6">LacI family transcriptional regulator</fullName>
    </submittedName>
</protein>